<dbReference type="Gene3D" id="3.40.50.450">
    <property type="match status" value="1"/>
</dbReference>
<feature type="region of interest" description="Disordered" evidence="1">
    <location>
        <begin position="1"/>
        <end position="73"/>
    </location>
</feature>
<comment type="caution">
    <text evidence="2">The sequence shown here is derived from an EMBL/GenBank/DDBJ whole genome shotgun (WGS) entry which is preliminary data.</text>
</comment>
<feature type="compositionally biased region" description="Basic residues" evidence="1">
    <location>
        <begin position="10"/>
        <end position="27"/>
    </location>
</feature>
<dbReference type="GO" id="GO:0009691">
    <property type="term" value="P:cytokinin biosynthetic process"/>
    <property type="evidence" value="ECO:0007669"/>
    <property type="project" value="InterPro"/>
</dbReference>
<name>A0A430FF44_9BIFI</name>
<dbReference type="SUPFAM" id="SSF102405">
    <property type="entry name" value="MCP/YpsA-like"/>
    <property type="match status" value="1"/>
</dbReference>
<evidence type="ECO:0000313" key="2">
    <source>
        <dbReference type="EMBL" id="RSX51430.1"/>
    </source>
</evidence>
<keyword evidence="3" id="KW-1185">Reference proteome</keyword>
<dbReference type="EMBL" id="QXGJ01000003">
    <property type="protein sequence ID" value="RSX51430.1"/>
    <property type="molecule type" value="Genomic_DNA"/>
</dbReference>
<dbReference type="GO" id="GO:0005829">
    <property type="term" value="C:cytosol"/>
    <property type="evidence" value="ECO:0007669"/>
    <property type="project" value="TreeGrafter"/>
</dbReference>
<evidence type="ECO:0000313" key="3">
    <source>
        <dbReference type="Proteomes" id="UP000288607"/>
    </source>
</evidence>
<reference evidence="2 3" key="1">
    <citation type="submission" date="2018-09" db="EMBL/GenBank/DDBJ databases">
        <title>Characterization of the phylogenetic diversity of five novel species belonging to the genus Bifidobacterium.</title>
        <authorList>
            <person name="Lugli G.A."/>
            <person name="Duranti S."/>
            <person name="Milani C."/>
        </authorList>
    </citation>
    <scope>NUCLEOTIDE SEQUENCE [LARGE SCALE GENOMIC DNA]</scope>
    <source>
        <strain evidence="2 3">2028B</strain>
    </source>
</reference>
<dbReference type="FunFam" id="3.40.50.450:FF:000011">
    <property type="entry name" value="TIGR00730 family Rossman fold protein"/>
    <property type="match status" value="1"/>
</dbReference>
<accession>A0A430FF44</accession>
<evidence type="ECO:0000256" key="1">
    <source>
        <dbReference type="SAM" id="MobiDB-lite"/>
    </source>
</evidence>
<organism evidence="2 3">
    <name type="scientific">Bifidobacterium callimiconis</name>
    <dbReference type="NCBI Taxonomy" id="2306973"/>
    <lineage>
        <taxon>Bacteria</taxon>
        <taxon>Bacillati</taxon>
        <taxon>Actinomycetota</taxon>
        <taxon>Actinomycetes</taxon>
        <taxon>Bifidobacteriales</taxon>
        <taxon>Bifidobacteriaceae</taxon>
        <taxon>Bifidobacterium</taxon>
    </lineage>
</organism>
<protein>
    <submittedName>
        <fullName evidence="2">Lysine decarboxylase family</fullName>
    </submittedName>
</protein>
<dbReference type="InterPro" id="IPR031100">
    <property type="entry name" value="LOG_fam"/>
</dbReference>
<dbReference type="GO" id="GO:0016787">
    <property type="term" value="F:hydrolase activity"/>
    <property type="evidence" value="ECO:0007669"/>
    <property type="project" value="InterPro"/>
</dbReference>
<dbReference type="InterPro" id="IPR005269">
    <property type="entry name" value="LOG"/>
</dbReference>
<dbReference type="NCBIfam" id="TIGR00730">
    <property type="entry name" value="Rossman fold protein, TIGR00730 family"/>
    <property type="match status" value="1"/>
</dbReference>
<gene>
    <name evidence="2" type="ORF">D2E23_0693</name>
</gene>
<dbReference type="AlphaFoldDB" id="A0A430FF44"/>
<feature type="compositionally biased region" description="Basic and acidic residues" evidence="1">
    <location>
        <begin position="28"/>
        <end position="49"/>
    </location>
</feature>
<sequence>MTKIVQNGGKKSKPGKSGKAKTHKTKDHKSDQTKDTVKPKTKLRTDKSHGKGHGKSHGKDSVAPVAPTPMPAPMTVPEAVADAEPAVVPSVAPVESDSPYDGTYYRGPVVMRGSMIPKDTTSGNLLRADDRTDWLHMDPWRVLRIQSEFVDGFGALAEIGPAVAVFGSARTQRTDPAYKAARRMGRLLAERGVATITGGGPGIMEAANRGASLAGGTSVGLGIELPHEQGLNNYINLGMTFRYFFVRKTMFVKYSSGVIVCPGGFGTLDEMFEVLTLVQTHKVTTTPIVLFDTAYWQGLFDWIHGTLMDRGMISPIDPNLVTLTDDPDEAVDYATRLIGKRD</sequence>
<dbReference type="InterPro" id="IPR052341">
    <property type="entry name" value="LOG_family_nucleotidases"/>
</dbReference>
<dbReference type="Pfam" id="PF03641">
    <property type="entry name" value="Lysine_decarbox"/>
    <property type="match status" value="1"/>
</dbReference>
<proteinExistence type="predicted"/>
<dbReference type="Proteomes" id="UP000288607">
    <property type="component" value="Unassembled WGS sequence"/>
</dbReference>
<dbReference type="PANTHER" id="PTHR43393">
    <property type="entry name" value="CYTOKININ RIBOSIDE 5'-MONOPHOSPHATE PHOSPHORIBOHYDROLASE"/>
    <property type="match status" value="1"/>
</dbReference>
<dbReference type="PANTHER" id="PTHR43393:SF2">
    <property type="entry name" value="CYTOKININ RIBOSIDE 5'-MONOPHOSPHATE PHOSPHORIBOHYDROLASE"/>
    <property type="match status" value="1"/>
</dbReference>